<proteinExistence type="predicted"/>
<dbReference type="InterPro" id="IPR007160">
    <property type="entry name" value="DUF362"/>
</dbReference>
<dbReference type="STRING" id="485915.Dret_1304"/>
<dbReference type="HOGENOM" id="CLU_058393_1_0_7"/>
<dbReference type="EMBL" id="CP001734">
    <property type="protein sequence ID" value="ACV68592.1"/>
    <property type="molecule type" value="Genomic_DNA"/>
</dbReference>
<gene>
    <name evidence="2" type="ordered locus">Dret_1304</name>
</gene>
<dbReference type="OrthoDB" id="9807879at2"/>
<reference evidence="3" key="1">
    <citation type="submission" date="2009-09" db="EMBL/GenBank/DDBJ databases">
        <title>The complete chromosome of Desulfohalobium retbaense DSM 5692.</title>
        <authorList>
            <consortium name="US DOE Joint Genome Institute (JGI-PGF)"/>
            <person name="Lucas S."/>
            <person name="Copeland A."/>
            <person name="Lapidus A."/>
            <person name="Glavina del Rio T."/>
            <person name="Dalin E."/>
            <person name="Tice H."/>
            <person name="Bruce D."/>
            <person name="Goodwin L."/>
            <person name="Pitluck S."/>
            <person name="Kyrpides N."/>
            <person name="Mavromatis K."/>
            <person name="Ivanova N."/>
            <person name="Mikhailova N."/>
            <person name="Munk A.C."/>
            <person name="Brettin T."/>
            <person name="Detter J.C."/>
            <person name="Han C."/>
            <person name="Tapia R."/>
            <person name="Larimer F."/>
            <person name="Land M."/>
            <person name="Hauser L."/>
            <person name="Markowitz V."/>
            <person name="Cheng J.-F."/>
            <person name="Hugenholtz P."/>
            <person name="Woyke T."/>
            <person name="Wu D."/>
            <person name="Spring S."/>
            <person name="Klenk H.-P."/>
            <person name="Eisen J.A."/>
        </authorList>
    </citation>
    <scope>NUCLEOTIDE SEQUENCE [LARGE SCALE GENOMIC DNA]</scope>
    <source>
        <strain evidence="3">DSM 5692</strain>
    </source>
</reference>
<dbReference type="Proteomes" id="UP000001052">
    <property type="component" value="Chromosome"/>
</dbReference>
<accession>C8X2E5</accession>
<reference evidence="2 3" key="2">
    <citation type="journal article" date="2010" name="Stand. Genomic Sci.">
        <title>Complete genome sequence of Desulfohalobium retbaense type strain (HR(100)).</title>
        <authorList>
            <person name="Spring S."/>
            <person name="Nolan M."/>
            <person name="Lapidus A."/>
            <person name="Glavina Del Rio T."/>
            <person name="Copeland A."/>
            <person name="Tice H."/>
            <person name="Cheng J.F."/>
            <person name="Lucas S."/>
            <person name="Land M."/>
            <person name="Chen F."/>
            <person name="Bruce D."/>
            <person name="Goodwin L."/>
            <person name="Pitluck S."/>
            <person name="Ivanova N."/>
            <person name="Mavromatis K."/>
            <person name="Mikhailova N."/>
            <person name="Pati A."/>
            <person name="Chen A."/>
            <person name="Palaniappan K."/>
            <person name="Hauser L."/>
            <person name="Chang Y.J."/>
            <person name="Jeffries C.D."/>
            <person name="Munk C."/>
            <person name="Kiss H."/>
            <person name="Chain P."/>
            <person name="Han C."/>
            <person name="Brettin T."/>
            <person name="Detter J.C."/>
            <person name="Schuler E."/>
            <person name="Goker M."/>
            <person name="Rohde M."/>
            <person name="Bristow J."/>
            <person name="Eisen J.A."/>
            <person name="Markowitz V."/>
            <person name="Hugenholtz P."/>
            <person name="Kyrpides N.C."/>
            <person name="Klenk H.P."/>
        </authorList>
    </citation>
    <scope>NUCLEOTIDE SEQUENCE [LARGE SCALE GENOMIC DNA]</scope>
    <source>
        <strain evidence="2 3">DSM 5692</strain>
    </source>
</reference>
<dbReference type="eggNOG" id="COG2006">
    <property type="taxonomic scope" value="Bacteria"/>
</dbReference>
<keyword evidence="3" id="KW-1185">Reference proteome</keyword>
<protein>
    <recommendedName>
        <fullName evidence="1">DUF362 domain-containing protein</fullName>
    </recommendedName>
</protein>
<dbReference type="AlphaFoldDB" id="C8X2E5"/>
<dbReference type="RefSeq" id="WP_015751739.1">
    <property type="nucleotide sequence ID" value="NC_013223.1"/>
</dbReference>
<evidence type="ECO:0000313" key="2">
    <source>
        <dbReference type="EMBL" id="ACV68592.1"/>
    </source>
</evidence>
<evidence type="ECO:0000259" key="1">
    <source>
        <dbReference type="Pfam" id="PF04015"/>
    </source>
</evidence>
<dbReference type="KEGG" id="drt:Dret_1304"/>
<dbReference type="Pfam" id="PF04015">
    <property type="entry name" value="DUF362"/>
    <property type="match status" value="1"/>
</dbReference>
<evidence type="ECO:0000313" key="3">
    <source>
        <dbReference type="Proteomes" id="UP000001052"/>
    </source>
</evidence>
<name>C8X2E5_DESRD</name>
<sequence length="316" mass="34625">MPETVVLRRMADYSEVSGSRRFFEDLETLAAPLSPGAKVLIKPNLVAARHTPLACTHPAVVREVGRYFRQAGCRVTVGDSPAFGSASGVARRCGYGPWLRDEGMPIVTLDRPVAVDVSWGERVGISRRALEADLIVNVGKLKAHGQMRLTACIKNLFGCVSGVRKGLAHARYGERGTRFEDLLLEVALALPPTLHVLDGVQVLHRWGPTHGTPLDFGLLGVAADGFALDAAAYTAVGMDPEAIPLWRAARRRRISGAWTESHSYPALAPSFWQDQGFEVPATLNPVSFRPAQLARSLLRRIWFRIRDRFNSGLKLS</sequence>
<organism evidence="2 3">
    <name type="scientific">Desulfohalobium retbaense (strain ATCC 49708 / DSM 5692 / JCM 16813 / HR100)</name>
    <dbReference type="NCBI Taxonomy" id="485915"/>
    <lineage>
        <taxon>Bacteria</taxon>
        <taxon>Pseudomonadati</taxon>
        <taxon>Thermodesulfobacteriota</taxon>
        <taxon>Desulfovibrionia</taxon>
        <taxon>Desulfovibrionales</taxon>
        <taxon>Desulfohalobiaceae</taxon>
        <taxon>Desulfohalobium</taxon>
    </lineage>
</organism>
<feature type="domain" description="DUF362" evidence="1">
    <location>
        <begin position="39"/>
        <end position="233"/>
    </location>
</feature>